<dbReference type="SUPFAM" id="SSF82895">
    <property type="entry name" value="TSP-1 type 1 repeat"/>
    <property type="match status" value="9"/>
</dbReference>
<evidence type="ECO:0000256" key="5">
    <source>
        <dbReference type="ARBA" id="ARBA00022692"/>
    </source>
</evidence>
<dbReference type="Pfam" id="PF00090">
    <property type="entry name" value="TSP_1"/>
    <property type="match status" value="2"/>
</dbReference>
<dbReference type="InterPro" id="IPR051418">
    <property type="entry name" value="Spondin/Thrombospondin_T1"/>
</dbReference>
<dbReference type="InterPro" id="IPR000884">
    <property type="entry name" value="TSP1_rpt"/>
</dbReference>
<dbReference type="KEGG" id="pmrn:116938586"/>
<evidence type="ECO:0000256" key="12">
    <source>
        <dbReference type="ARBA" id="ARBA00023180"/>
    </source>
</evidence>
<feature type="domain" description="Spondin-like TSP1" evidence="17">
    <location>
        <begin position="1128"/>
        <end position="1171"/>
    </location>
</feature>
<dbReference type="RefSeq" id="XP_032801796.1">
    <property type="nucleotide sequence ID" value="XM_032945905.1"/>
</dbReference>
<evidence type="ECO:0000313" key="20">
    <source>
        <dbReference type="RefSeq" id="XP_032801796.1"/>
    </source>
</evidence>
<feature type="region of interest" description="Disordered" evidence="15">
    <location>
        <begin position="778"/>
        <end position="823"/>
    </location>
</feature>
<dbReference type="GO" id="GO:0042995">
    <property type="term" value="C:cell projection"/>
    <property type="evidence" value="ECO:0007669"/>
    <property type="project" value="UniProtKB-SubCell"/>
</dbReference>
<keyword evidence="4" id="KW-0037">Angiogenesis</keyword>
<evidence type="ECO:0000256" key="9">
    <source>
        <dbReference type="ARBA" id="ARBA00022989"/>
    </source>
</evidence>
<accession>A0AAJ7SNC2</accession>
<feature type="transmembrane region" description="Helical" evidence="16">
    <location>
        <begin position="1749"/>
        <end position="1773"/>
    </location>
</feature>
<feature type="compositionally biased region" description="Low complexity" evidence="15">
    <location>
        <begin position="810"/>
        <end position="823"/>
    </location>
</feature>
<dbReference type="PANTHER" id="PTHR11311">
    <property type="entry name" value="SPONDIN"/>
    <property type="match status" value="1"/>
</dbReference>
<evidence type="ECO:0000256" key="16">
    <source>
        <dbReference type="SAM" id="Phobius"/>
    </source>
</evidence>
<feature type="domain" description="Spondin-like TSP1" evidence="17">
    <location>
        <begin position="206"/>
        <end position="260"/>
    </location>
</feature>
<feature type="compositionally biased region" description="Gly residues" evidence="15">
    <location>
        <begin position="1692"/>
        <end position="1703"/>
    </location>
</feature>
<keyword evidence="12" id="KW-0325">Glycoprotein</keyword>
<evidence type="ECO:0000256" key="15">
    <source>
        <dbReference type="SAM" id="MobiDB-lite"/>
    </source>
</evidence>
<keyword evidence="6" id="KW-0732">Signal</keyword>
<keyword evidence="5 16" id="KW-0812">Transmembrane</keyword>
<dbReference type="PANTHER" id="PTHR11311:SF30">
    <property type="entry name" value="SPONDIN-LIKE TSP1 DOMAIN-CONTAINING PROTEIN"/>
    <property type="match status" value="1"/>
</dbReference>
<feature type="compositionally biased region" description="Basic residues" evidence="15">
    <location>
        <begin position="1780"/>
        <end position="1789"/>
    </location>
</feature>
<feature type="domain" description="Spondin-like TSP1" evidence="17">
    <location>
        <begin position="1380"/>
        <end position="1433"/>
    </location>
</feature>
<dbReference type="Gene3D" id="2.20.100.10">
    <property type="entry name" value="Thrombospondin type-1 (TSP1) repeat"/>
    <property type="match status" value="9"/>
</dbReference>
<feature type="domain" description="Spondin-like TSP1" evidence="17">
    <location>
        <begin position="400"/>
        <end position="458"/>
    </location>
</feature>
<feature type="region of interest" description="Disordered" evidence="15">
    <location>
        <begin position="1692"/>
        <end position="1726"/>
    </location>
</feature>
<dbReference type="RefSeq" id="XP_032801797.1">
    <property type="nucleotide sequence ID" value="XM_032945906.1"/>
</dbReference>
<dbReference type="FunFam" id="2.20.100.10:FF:000014">
    <property type="entry name" value="Thrombospondin type 1 domain containing 7A"/>
    <property type="match status" value="1"/>
</dbReference>
<evidence type="ECO:0000313" key="21">
    <source>
        <dbReference type="RefSeq" id="XP_032801797.1"/>
    </source>
</evidence>
<keyword evidence="18" id="KW-1185">Reference proteome</keyword>
<evidence type="ECO:0000313" key="19">
    <source>
        <dbReference type="RefSeq" id="XP_032801795.1"/>
    </source>
</evidence>
<evidence type="ECO:0000256" key="10">
    <source>
        <dbReference type="ARBA" id="ARBA00023136"/>
    </source>
</evidence>
<dbReference type="InterPro" id="IPR044004">
    <property type="entry name" value="TSP1_spondin_dom"/>
</dbReference>
<keyword evidence="11" id="KW-1015">Disulfide bond</keyword>
<dbReference type="GO" id="GO:0030154">
    <property type="term" value="P:cell differentiation"/>
    <property type="evidence" value="ECO:0007669"/>
    <property type="project" value="UniProtKB-KW"/>
</dbReference>
<evidence type="ECO:0000256" key="6">
    <source>
        <dbReference type="ARBA" id="ARBA00022729"/>
    </source>
</evidence>
<dbReference type="SMART" id="SM00209">
    <property type="entry name" value="TSP1"/>
    <property type="match status" value="13"/>
</dbReference>
<keyword evidence="3" id="KW-1003">Cell membrane</keyword>
<sequence length="1803" mass="196292">MKGIMRIQQTSLVILEQWRTASWRGRISLLRLISMSLLALWPSGAPVHAQVSFSSPYQWQTGPWEECRGEACGAGGTQVRKVWCEHVEGWTTLRSNCLQAEQGEAQVVSERPASQRECFHVCEEHRGLATWNVGQWRPCEPRPDLNTPSLGPVCGIDGLPGWKKRDVVCTWKDNGTEVLDMEQLCRVFDPRPSDQESCTAACPRDCVASEFSAWSPCERPCGADSGLQYRTRTVLVPPEFGGALCPNLTEVHSCRDDSACDGGDGGFKYSLRVGPWSDCRPARIGRFIRDVRHNAEPNGTNFSRTTKAEMLNKTAPDFPVNGTSTGLPREGIELKRWTKEQWRSTPHDWPRGGSPWDVQIGYQSRQVRCIRSDGKSAPLTLCLSESPSPAFQPCLLPRDCVVTEWSSWSPCSRTCRGPEGGAAAGPGVRSRSRSVRASALGGGQVCPPLIERENCSEEGGETLTPCPRFVWKVAQWSECRVELVMGAPERRRANHTGLCGGGLRTRDVYCIMANENLILYLNSLHERQEMLSKSKMRPTVAPSLSISYEISASRPVDSSLCGVDKPETLQACSVPCPAECRLTPWTAWGPCTFENCGEAPGKKGFKRRRRRIVREAAGGGGGEGDCTHLAEVLPCDDPACFRWEVAGVGACFPDGGARCGTGERDQLTVCRKDTGEQASRELCSGRVEPPAKLPCRVPCPGDCVLAHWSDWSPCSFTCSGKSGEGRQSRGRAVLAHPSDGGAPCTGEGQELLEWQPCAQVPCTVYHWQAGSWGPCTEDLSTPPRNASLRARPAPAGGSTRGTPPAHVGVSSSPHDGPSCSSSGIQSRKVICMRIGIGQVGTKKCPEKERPNAVRPCVLLCRKDCITTPFSDWSSCPATCQERGGSPKKQRRWRMVIQQASHGGKECPQNLQEERDCQDRPPCHAYKWKAHRWRPCQLAPDYVRRGIPGADEACGPGLQTRAVTCRQEDGSQVDPELCLASAGAPPAPSQACRVPCGHECSFSAWSRFSPCSGGCGSTRSRRRSLLGKSRRVDKCKDLELYPQVDTQTCPCREYSARPVGPWSDCLLPEGRGRSRGPASPPRETGDCGQGTRYRALACYDQQGRLVEGGNCASPVHQEESCVVACPSDCRLSEWSGWSPCSKSCGSGVKVRSKWLREKPFNGGRPCPKLDHTNQQAQVYEVVPCHMPCQQHVWVAGPWGACNASGAVGGCGESSAGEQVRQVRCTVNTPDGPSEVADAQMCDPEAMPAVHRSCWLPCPWECVLSEWGPWAACVQPYNSSMARMRTRSVLRPAAPGATCAALNESEPCALDKNYFHHQYNLTEWSTCQLSEKAVCGVGVVTRMLDCARSDGKSVDLDYCQEKGLESPWRLAVPCTVPCPVNCQLSEWSPWSLCSRTCGLAGVIRRERRVVRPAQGDGRRCSPQLQQSKPCPVLPCYRWEYGQWSGCLLQDAQCGEGVQVRNVSCVVTDGLTNDSAMAVEEDDKCGERQDVPDGEAAEELQRACSVPCPGDCRLGKWSDWSVCQLMCATGSNLGLRGVQARSRVALGAAVPESRAACPAQVWESRPCDDGKCFQYQWRSGPWRGTEREVWCARSDGINVTGMIVIVVTAFLQTPFQSMTFKMHSTLNTPFSVLNTGGCLASSEPPRMRSCQPPCPKPNSFCTQTGTCECARGFSRASVLGGTAVRCERVTLTAGAGSGGSGSGGGGGEHRADVVAGHGAGRSRPDVNGDTRLGDVLRTWSMQPYGPDGKLKVWVYGVSAAACVLLTFIVSMIYLACKRPKRPIRRPVKRPSPRRPVTLTYDGDIDL</sequence>
<evidence type="ECO:0000256" key="3">
    <source>
        <dbReference type="ARBA" id="ARBA00022475"/>
    </source>
</evidence>
<evidence type="ECO:0000256" key="4">
    <source>
        <dbReference type="ARBA" id="ARBA00022657"/>
    </source>
</evidence>
<evidence type="ECO:0000256" key="7">
    <source>
        <dbReference type="ARBA" id="ARBA00022737"/>
    </source>
</evidence>
<feature type="region of interest" description="Disordered" evidence="15">
    <location>
        <begin position="1780"/>
        <end position="1803"/>
    </location>
</feature>
<evidence type="ECO:0000256" key="8">
    <source>
        <dbReference type="ARBA" id="ARBA00022782"/>
    </source>
</evidence>
<keyword evidence="10 16" id="KW-0472">Membrane</keyword>
<dbReference type="RefSeq" id="XP_032801795.1">
    <property type="nucleotide sequence ID" value="XM_032945904.1"/>
</dbReference>
<keyword evidence="8" id="KW-0221">Differentiation</keyword>
<dbReference type="InterPro" id="IPR036383">
    <property type="entry name" value="TSP1_rpt_sf"/>
</dbReference>
<dbReference type="FunFam" id="2.20.100.10:FF:000017">
    <property type="entry name" value="Thrombospondin type 1 domain containing 7A"/>
    <property type="match status" value="1"/>
</dbReference>
<feature type="region of interest" description="Disordered" evidence="15">
    <location>
        <begin position="898"/>
        <end position="917"/>
    </location>
</feature>
<proteinExistence type="predicted"/>
<gene>
    <name evidence="19 20 21" type="primary">LOC116938586</name>
</gene>
<evidence type="ECO:0000256" key="1">
    <source>
        <dbReference type="ARBA" id="ARBA00004251"/>
    </source>
</evidence>
<name>A0AAJ7SNC2_PETMA</name>
<dbReference type="FunFam" id="2.20.100.10:FF:000015">
    <property type="entry name" value="Thrombospondin, type I, domain containing 7A"/>
    <property type="match status" value="1"/>
</dbReference>
<dbReference type="FunFam" id="2.20.100.10:FF:000018">
    <property type="entry name" value="Thrombospondin type 1 domain containing 7A"/>
    <property type="match status" value="1"/>
</dbReference>
<dbReference type="PROSITE" id="PS50092">
    <property type="entry name" value="TSP1"/>
    <property type="match status" value="10"/>
</dbReference>
<comment type="subcellular location">
    <subcellularLocation>
        <location evidence="1">Cell membrane</location>
        <topology evidence="1">Single-pass type I membrane protein</topology>
    </subcellularLocation>
    <subcellularLocation>
        <location evidence="2">Cell projection</location>
    </subcellularLocation>
</comment>
<dbReference type="Proteomes" id="UP001318040">
    <property type="component" value="Chromosome 4"/>
</dbReference>
<keyword evidence="9 16" id="KW-1133">Transmembrane helix</keyword>
<dbReference type="GO" id="GO:0030036">
    <property type="term" value="P:actin cytoskeleton organization"/>
    <property type="evidence" value="ECO:0007669"/>
    <property type="project" value="TreeGrafter"/>
</dbReference>
<evidence type="ECO:0000259" key="17">
    <source>
        <dbReference type="Pfam" id="PF19028"/>
    </source>
</evidence>
<keyword evidence="7" id="KW-0677">Repeat</keyword>
<evidence type="ECO:0000256" key="14">
    <source>
        <dbReference type="ARBA" id="ARBA00069078"/>
    </source>
</evidence>
<evidence type="ECO:0000313" key="18">
    <source>
        <dbReference type="Proteomes" id="UP001318040"/>
    </source>
</evidence>
<evidence type="ECO:0000256" key="2">
    <source>
        <dbReference type="ARBA" id="ARBA00004316"/>
    </source>
</evidence>
<organism evidence="18 20">
    <name type="scientific">Petromyzon marinus</name>
    <name type="common">Sea lamprey</name>
    <dbReference type="NCBI Taxonomy" id="7757"/>
    <lineage>
        <taxon>Eukaryota</taxon>
        <taxon>Metazoa</taxon>
        <taxon>Chordata</taxon>
        <taxon>Craniata</taxon>
        <taxon>Vertebrata</taxon>
        <taxon>Cyclostomata</taxon>
        <taxon>Hyperoartia</taxon>
        <taxon>Petromyzontiformes</taxon>
        <taxon>Petromyzontidae</taxon>
        <taxon>Petromyzon</taxon>
    </lineage>
</organism>
<dbReference type="Pfam" id="PF19028">
    <property type="entry name" value="TSP1_spondin"/>
    <property type="match status" value="5"/>
</dbReference>
<feature type="domain" description="Spondin-like TSP1" evidence="17">
    <location>
        <begin position="703"/>
        <end position="762"/>
    </location>
</feature>
<evidence type="ECO:0000256" key="11">
    <source>
        <dbReference type="ARBA" id="ARBA00023157"/>
    </source>
</evidence>
<evidence type="ECO:0000256" key="13">
    <source>
        <dbReference type="ARBA" id="ARBA00023273"/>
    </source>
</evidence>
<keyword evidence="13" id="KW-0966">Cell projection</keyword>
<dbReference type="GO" id="GO:0005886">
    <property type="term" value="C:plasma membrane"/>
    <property type="evidence" value="ECO:0007669"/>
    <property type="project" value="UniProtKB-SubCell"/>
</dbReference>
<protein>
    <recommendedName>
        <fullName evidence="14">Thrombospondin type-1 domain-containing protein 7A</fullName>
    </recommendedName>
</protein>
<reference evidence="19 20" key="1">
    <citation type="submission" date="2025-04" db="UniProtKB">
        <authorList>
            <consortium name="RefSeq"/>
        </authorList>
    </citation>
    <scope>IDENTIFICATION</scope>
    <source>
        <tissue evidence="19 20">Sperm</tissue>
    </source>
</reference>
<dbReference type="GO" id="GO:0001525">
    <property type="term" value="P:angiogenesis"/>
    <property type="evidence" value="ECO:0007669"/>
    <property type="project" value="UniProtKB-KW"/>
</dbReference>
<dbReference type="FunFam" id="2.20.100.10:FF:000019">
    <property type="entry name" value="Thrombospondin type 1 domain containing 7A"/>
    <property type="match status" value="2"/>
</dbReference>